<reference evidence="1" key="1">
    <citation type="journal article" date="2020" name="Stud. Mycol.">
        <title>101 Dothideomycetes genomes: a test case for predicting lifestyles and emergence of pathogens.</title>
        <authorList>
            <person name="Haridas S."/>
            <person name="Albert R."/>
            <person name="Binder M."/>
            <person name="Bloem J."/>
            <person name="Labutti K."/>
            <person name="Salamov A."/>
            <person name="Andreopoulos B."/>
            <person name="Baker S."/>
            <person name="Barry K."/>
            <person name="Bills G."/>
            <person name="Bluhm B."/>
            <person name="Cannon C."/>
            <person name="Castanera R."/>
            <person name="Culley D."/>
            <person name="Daum C."/>
            <person name="Ezra D."/>
            <person name="Gonzalez J."/>
            <person name="Henrissat B."/>
            <person name="Kuo A."/>
            <person name="Liang C."/>
            <person name="Lipzen A."/>
            <person name="Lutzoni F."/>
            <person name="Magnuson J."/>
            <person name="Mondo S."/>
            <person name="Nolan M."/>
            <person name="Ohm R."/>
            <person name="Pangilinan J."/>
            <person name="Park H.-J."/>
            <person name="Ramirez L."/>
            <person name="Alfaro M."/>
            <person name="Sun H."/>
            <person name="Tritt A."/>
            <person name="Yoshinaga Y."/>
            <person name="Zwiers L.-H."/>
            <person name="Turgeon B."/>
            <person name="Goodwin S."/>
            <person name="Spatafora J."/>
            <person name="Crous P."/>
            <person name="Grigoriev I."/>
        </authorList>
    </citation>
    <scope>NUCLEOTIDE SEQUENCE</scope>
    <source>
        <strain evidence="1">ATCC 36951</strain>
    </source>
</reference>
<gene>
    <name evidence="1" type="ORF">M409DRAFT_28971</name>
</gene>
<dbReference type="AlphaFoldDB" id="A0A6A6C0T2"/>
<organism evidence="1 2">
    <name type="scientific">Zasmidium cellare ATCC 36951</name>
    <dbReference type="NCBI Taxonomy" id="1080233"/>
    <lineage>
        <taxon>Eukaryota</taxon>
        <taxon>Fungi</taxon>
        <taxon>Dikarya</taxon>
        <taxon>Ascomycota</taxon>
        <taxon>Pezizomycotina</taxon>
        <taxon>Dothideomycetes</taxon>
        <taxon>Dothideomycetidae</taxon>
        <taxon>Mycosphaerellales</taxon>
        <taxon>Mycosphaerellaceae</taxon>
        <taxon>Zasmidium</taxon>
    </lineage>
</organism>
<evidence type="ECO:0000313" key="1">
    <source>
        <dbReference type="EMBL" id="KAF2160585.1"/>
    </source>
</evidence>
<sequence length="49" mass="5306">MADAITSLVDAVQIFATSAEQSGILATAWLQNMMTNKMARKASRTMTKT</sequence>
<name>A0A6A6C0T2_ZASCE</name>
<proteinExistence type="predicted"/>
<keyword evidence="2" id="KW-1185">Reference proteome</keyword>
<dbReference type="GeneID" id="54562527"/>
<protein>
    <submittedName>
        <fullName evidence="1">Uncharacterized protein</fullName>
    </submittedName>
</protein>
<accession>A0A6A6C0T2</accession>
<dbReference type="RefSeq" id="XP_033661474.1">
    <property type="nucleotide sequence ID" value="XM_033809255.1"/>
</dbReference>
<evidence type="ECO:0000313" key="2">
    <source>
        <dbReference type="Proteomes" id="UP000799537"/>
    </source>
</evidence>
<dbReference type="EMBL" id="ML993625">
    <property type="protein sequence ID" value="KAF2160585.1"/>
    <property type="molecule type" value="Genomic_DNA"/>
</dbReference>
<dbReference type="Proteomes" id="UP000799537">
    <property type="component" value="Unassembled WGS sequence"/>
</dbReference>